<keyword evidence="1" id="KW-0812">Transmembrane</keyword>
<protein>
    <recommendedName>
        <fullName evidence="5">MARVEL domain-containing protein</fullName>
    </recommendedName>
</protein>
<evidence type="ECO:0000256" key="1">
    <source>
        <dbReference type="SAM" id="Phobius"/>
    </source>
</evidence>
<feature type="transmembrane region" description="Helical" evidence="1">
    <location>
        <begin position="107"/>
        <end position="130"/>
    </location>
</feature>
<reference evidence="3 4" key="2">
    <citation type="submission" date="2016-08" db="EMBL/GenBank/DDBJ databases">
        <title>Pervasive Adenine N6-methylation of Active Genes in Fungi.</title>
        <authorList>
            <consortium name="DOE Joint Genome Institute"/>
            <person name="Mondo S.J."/>
            <person name="Dannebaum R.O."/>
            <person name="Kuo R.C."/>
            <person name="Labutti K."/>
            <person name="Haridas S."/>
            <person name="Kuo A."/>
            <person name="Salamov A."/>
            <person name="Ahrendt S.R."/>
            <person name="Lipzen A."/>
            <person name="Sullivan W."/>
            <person name="Andreopoulos W.B."/>
            <person name="Clum A."/>
            <person name="Lindquist E."/>
            <person name="Daum C."/>
            <person name="Ramamoorthy G.K."/>
            <person name="Gryganskyi A."/>
            <person name="Culley D."/>
            <person name="Magnuson J.K."/>
            <person name="James T.Y."/>
            <person name="O'Malley M.A."/>
            <person name="Stajich J.E."/>
            <person name="Spatafora J.W."/>
            <person name="Visel A."/>
            <person name="Grigoriev I.V."/>
        </authorList>
    </citation>
    <scope>NUCLEOTIDE SEQUENCE [LARGE SCALE GENOMIC DNA]</scope>
    <source>
        <strain evidence="4">finn</strain>
    </source>
</reference>
<keyword evidence="1" id="KW-1133">Transmembrane helix</keyword>
<proteinExistence type="predicted"/>
<name>A0A1Y1V3Y8_9FUNG</name>
<dbReference type="Proteomes" id="UP000193719">
    <property type="component" value="Unassembled WGS sequence"/>
</dbReference>
<evidence type="ECO:0000313" key="4">
    <source>
        <dbReference type="Proteomes" id="UP000193719"/>
    </source>
</evidence>
<evidence type="ECO:0000256" key="2">
    <source>
        <dbReference type="SAM" id="SignalP"/>
    </source>
</evidence>
<comment type="caution">
    <text evidence="3">The sequence shown here is derived from an EMBL/GenBank/DDBJ whole genome shotgun (WGS) entry which is preliminary data.</text>
</comment>
<dbReference type="OrthoDB" id="2144321at2759"/>
<keyword evidence="2" id="KW-0732">Signal</keyword>
<feature type="transmembrane region" description="Helical" evidence="1">
    <location>
        <begin position="33"/>
        <end position="56"/>
    </location>
</feature>
<keyword evidence="4" id="KW-1185">Reference proteome</keyword>
<dbReference type="EMBL" id="MCFH01000034">
    <property type="protein sequence ID" value="ORX46694.1"/>
    <property type="molecule type" value="Genomic_DNA"/>
</dbReference>
<evidence type="ECO:0008006" key="5">
    <source>
        <dbReference type="Google" id="ProtNLM"/>
    </source>
</evidence>
<organism evidence="3 4">
    <name type="scientific">Piromyces finnis</name>
    <dbReference type="NCBI Taxonomy" id="1754191"/>
    <lineage>
        <taxon>Eukaryota</taxon>
        <taxon>Fungi</taxon>
        <taxon>Fungi incertae sedis</taxon>
        <taxon>Chytridiomycota</taxon>
        <taxon>Chytridiomycota incertae sedis</taxon>
        <taxon>Neocallimastigomycetes</taxon>
        <taxon>Neocallimastigales</taxon>
        <taxon>Neocallimastigaceae</taxon>
        <taxon>Piromyces</taxon>
    </lineage>
</organism>
<feature type="signal peptide" evidence="2">
    <location>
        <begin position="1"/>
        <end position="23"/>
    </location>
</feature>
<sequence length="141" mass="16192">MIFNQRRVIPITVLLSLIEFVYGQTYKTPTFGVGWGTLLLTISFFIIAAIWLLTICSNNFSNILVYTSIFYITLFLFLISIPTKPISDKNEKSNSNDIIDRYYSRRIIFIIVISIGCLIGLYFIFQLLLLTSISATKNQEI</sequence>
<keyword evidence="1" id="KW-0472">Membrane</keyword>
<dbReference type="AlphaFoldDB" id="A0A1Y1V3Y8"/>
<gene>
    <name evidence="3" type="ORF">BCR36DRAFT_413998</name>
</gene>
<feature type="transmembrane region" description="Helical" evidence="1">
    <location>
        <begin position="63"/>
        <end position="81"/>
    </location>
</feature>
<evidence type="ECO:0000313" key="3">
    <source>
        <dbReference type="EMBL" id="ORX46694.1"/>
    </source>
</evidence>
<feature type="chain" id="PRO_5010996948" description="MARVEL domain-containing protein" evidence="2">
    <location>
        <begin position="24"/>
        <end position="141"/>
    </location>
</feature>
<accession>A0A1Y1V3Y8</accession>
<reference evidence="3 4" key="1">
    <citation type="submission" date="2016-08" db="EMBL/GenBank/DDBJ databases">
        <title>Genomes of anaerobic fungi encode conserved fungal cellulosomes for biomass hydrolysis.</title>
        <authorList>
            <consortium name="DOE Joint Genome Institute"/>
            <person name="Haitjema C.H."/>
            <person name="Gilmore S.P."/>
            <person name="Henske J.K."/>
            <person name="Solomon K.V."/>
            <person name="De Groot R."/>
            <person name="Kuo A."/>
            <person name="Mondo S.J."/>
            <person name="Salamov A.A."/>
            <person name="Labutti K."/>
            <person name="Zhao Z."/>
            <person name="Chiniquy J."/>
            <person name="Barry K."/>
            <person name="Brewer H.M."/>
            <person name="Purvine S.O."/>
            <person name="Wright A.T."/>
            <person name="Boxma B."/>
            <person name="Van Alen T."/>
            <person name="Hackstein J.H."/>
            <person name="Baker S.E."/>
            <person name="Grigoriev I.V."/>
            <person name="O'Malley M.A."/>
        </authorList>
    </citation>
    <scope>NUCLEOTIDE SEQUENCE [LARGE SCALE GENOMIC DNA]</scope>
    <source>
        <strain evidence="4">finn</strain>
    </source>
</reference>